<feature type="compositionally biased region" description="Basic and acidic residues" evidence="1">
    <location>
        <begin position="216"/>
        <end position="239"/>
    </location>
</feature>
<accession>A0A1X0P0Z6</accession>
<feature type="region of interest" description="Disordered" evidence="1">
    <location>
        <begin position="202"/>
        <end position="283"/>
    </location>
</feature>
<dbReference type="Proteomes" id="UP000192257">
    <property type="component" value="Unassembled WGS sequence"/>
</dbReference>
<feature type="region of interest" description="Disordered" evidence="1">
    <location>
        <begin position="373"/>
        <end position="465"/>
    </location>
</feature>
<feature type="region of interest" description="Disordered" evidence="1">
    <location>
        <begin position="671"/>
        <end position="703"/>
    </location>
</feature>
<feature type="compositionally biased region" description="Low complexity" evidence="1">
    <location>
        <begin position="62"/>
        <end position="71"/>
    </location>
</feature>
<dbReference type="RefSeq" id="XP_028884638.1">
    <property type="nucleotide sequence ID" value="XM_029024235.1"/>
</dbReference>
<feature type="compositionally biased region" description="Acidic residues" evidence="1">
    <location>
        <begin position="240"/>
        <end position="255"/>
    </location>
</feature>
<dbReference type="PANTHER" id="PTHR35711">
    <property type="entry name" value="EXPRESSED PROTEIN"/>
    <property type="match status" value="1"/>
</dbReference>
<name>A0A1X0P0Z6_9TRYP</name>
<dbReference type="GeneID" id="39984015"/>
<feature type="compositionally biased region" description="Basic residues" evidence="1">
    <location>
        <begin position="1"/>
        <end position="10"/>
    </location>
</feature>
<dbReference type="OrthoDB" id="273467at2759"/>
<dbReference type="STRING" id="67003.A0A1X0P0Z6"/>
<feature type="compositionally biased region" description="Acidic residues" evidence="1">
    <location>
        <begin position="671"/>
        <end position="694"/>
    </location>
</feature>
<feature type="compositionally biased region" description="Acidic residues" evidence="1">
    <location>
        <begin position="140"/>
        <end position="163"/>
    </location>
</feature>
<reference evidence="2 3" key="1">
    <citation type="submission" date="2017-03" db="EMBL/GenBank/DDBJ databases">
        <title>An alternative strategy for trypanosome survival in the mammalian bloodstream revealed through genome and transcriptome analysis of the ubiquitous bovine parasite Trypanosoma (Megatrypanum) theileri.</title>
        <authorList>
            <person name="Kelly S."/>
            <person name="Ivens A."/>
            <person name="Mott A."/>
            <person name="O'Neill E."/>
            <person name="Emms D."/>
            <person name="Macleod O."/>
            <person name="Voorheis P."/>
            <person name="Matthews J."/>
            <person name="Matthews K."/>
            <person name="Carrington M."/>
        </authorList>
    </citation>
    <scope>NUCLEOTIDE SEQUENCE [LARGE SCALE GENOMIC DNA]</scope>
    <source>
        <strain evidence="2">Edinburgh</strain>
    </source>
</reference>
<keyword evidence="3" id="KW-1185">Reference proteome</keyword>
<comment type="caution">
    <text evidence="2">The sequence shown here is derived from an EMBL/GenBank/DDBJ whole genome shotgun (WGS) entry which is preliminary data.</text>
</comment>
<sequence>MSGRQMKRQNKKEEEEEEEEEEELLEEEEAPEEEEEQEEEEDDENTKKGRGVKKEGNAKGINNNNNNNNNNSGDVNKEVDEGEKLPPCKPAVREITLRLPGQGEEKKTVSVRLTTPAVAQVGKRKPPRNGNNTNRRNNVDDDEEIEEEEDEIEEEEEEEEEEERSGVRRHRRECPPWLPYLLSDDIFYWERTLEQMYGYAVPPVQENDVNPGSGGLKREKSEGTRPFEEGDENGLHNLHEEEEEEEEEEKEEPEMSDNTKKDEKEPIPRNIFSAGGETTENSTSCLTVGSHKALYNDISGVITAGDQQGDNEQDTYDSLYQHQQQSMPLSSQGLLKHLSAKSVPLTVLRFPEASTILFLVRAANGRRWYLLDTIPKPTPRDGVSDLSTQSTVVEKKKKKRGDDDDDEEEEEEEGEGEEEEEEEEGEEEEEEEKEEEGKADGEKTKEGEGQQEQNEDNNEDEDEDEIPSLEDLDMNSVICIDVLMLAALQSPTALRCCLSQREVVSFACIEQWLRMDLHAALPIFTTIHRMMLSVYTTGQMRLPYRLQGGVIDYNIFFTPSYLSHNIITYPRLNINNSPRAKKKHGKDDISFDGEKQSIETMDALLKVNLLPSKLILVKHLSSVVGIRMILHLLMGIPKSLLLSWGAASPTNGIKDSKTNMNRDSMDLDNEYDEENELSDDDHSDFNDDYDDYDNNEGRRRRKRRLDDASVAAEFLSRNAHETGPWFVPSPFLLAVALEIRRRQAREMKLHAPSQFSLIECVAHALLQRVEDGRPKQDPLLVSEFSLLPSECVNVDGLVLSRPQRLYHSDLALLLLALTSTMVKREIVLPQKEKRKSVVVRSRTSMFNKPPDAHHELFSYLLRKKAEKKRTPEEMIQSGYFRLLYLSLLRFKNQSTVQLLLSMSPLFSLFGPLDRCPFDDLLNAWLLDHNMENGHLHIELFVETFWNELHYRSTGGQFDDLTLNRGRTLLIIDKVQERRKSYLSLLHHMCSPVRTRTQTSMLRASQTCSSLEGAASPLANRPASAVRKATPPQPINLCEYDEDFRYTEEQVRLTFESLSMAPRTYLTPETLYAVLFTGQIRNVNAIRYLMIRCRVVTVQANPLTDPPVPAMEYALRCGDLHAINILLGVGVTLRDHIDGGNLVAEALLAESFVSKFTTPLLEEWKQKEKQRSIDPSVHYGMLRTVVSPP</sequence>
<feature type="compositionally biased region" description="Acidic residues" evidence="1">
    <location>
        <begin position="14"/>
        <end position="44"/>
    </location>
</feature>
<dbReference type="VEuPathDB" id="TriTrypDB:TM35_000083700"/>
<proteinExistence type="predicted"/>
<feature type="region of interest" description="Disordered" evidence="1">
    <location>
        <begin position="1"/>
        <end position="175"/>
    </location>
</feature>
<dbReference type="EMBL" id="NBCO01000008">
    <property type="protein sequence ID" value="ORC90572.1"/>
    <property type="molecule type" value="Genomic_DNA"/>
</dbReference>
<evidence type="ECO:0000313" key="2">
    <source>
        <dbReference type="EMBL" id="ORC90572.1"/>
    </source>
</evidence>
<protein>
    <submittedName>
        <fullName evidence="2">Uncharacterized protein</fullName>
    </submittedName>
</protein>
<feature type="compositionally biased region" description="Acidic residues" evidence="1">
    <location>
        <begin position="453"/>
        <end position="465"/>
    </location>
</feature>
<dbReference type="AlphaFoldDB" id="A0A1X0P0Z6"/>
<gene>
    <name evidence="2" type="ORF">TM35_000083700</name>
</gene>
<feature type="compositionally biased region" description="Basic and acidic residues" evidence="1">
    <location>
        <begin position="257"/>
        <end position="267"/>
    </location>
</feature>
<feature type="compositionally biased region" description="Basic and acidic residues" evidence="1">
    <location>
        <begin position="435"/>
        <end position="448"/>
    </location>
</feature>
<evidence type="ECO:0000256" key="1">
    <source>
        <dbReference type="SAM" id="MobiDB-lite"/>
    </source>
</evidence>
<dbReference type="PANTHER" id="PTHR35711:SF1">
    <property type="entry name" value="ECTODERMAL, ISOFORM F"/>
    <property type="match status" value="1"/>
</dbReference>
<evidence type="ECO:0000313" key="3">
    <source>
        <dbReference type="Proteomes" id="UP000192257"/>
    </source>
</evidence>
<feature type="compositionally biased region" description="Acidic residues" evidence="1">
    <location>
        <begin position="403"/>
        <end position="434"/>
    </location>
</feature>
<feature type="compositionally biased region" description="Basic and acidic residues" evidence="1">
    <location>
        <begin position="75"/>
        <end position="96"/>
    </location>
</feature>
<organism evidence="2 3">
    <name type="scientific">Trypanosoma theileri</name>
    <dbReference type="NCBI Taxonomy" id="67003"/>
    <lineage>
        <taxon>Eukaryota</taxon>
        <taxon>Discoba</taxon>
        <taxon>Euglenozoa</taxon>
        <taxon>Kinetoplastea</taxon>
        <taxon>Metakinetoplastina</taxon>
        <taxon>Trypanosomatida</taxon>
        <taxon>Trypanosomatidae</taxon>
        <taxon>Trypanosoma</taxon>
    </lineage>
</organism>